<dbReference type="AlphaFoldDB" id="A0AA51RRE6"/>
<evidence type="ECO:0000313" key="1">
    <source>
        <dbReference type="EMBL" id="WMS86206.1"/>
    </source>
</evidence>
<dbReference type="KEGG" id="plei:Q9312_13350"/>
<accession>A0AA51RRE6</accession>
<dbReference type="EMBL" id="CP133548">
    <property type="protein sequence ID" value="WMS86206.1"/>
    <property type="molecule type" value="Genomic_DNA"/>
</dbReference>
<sequence>MNIRTTAAVSAIFSIFYSASIYAVDYEYSIDTSASTSNNISQLVDGAEGNLYQATLLFNIENQDYRDFTFEFNSEIARLDYTTTNLRSENQYNLNLFTEYAPSASNFSIIALGDVTQVPANRFQIQEANNLREGQTYALLPQYFLKFTNTLQVNFNYQHALYEVQSDANTNTLQDSSRDEQQGTFSLINQINPTNSLQLVYQKKDTDFKDDSNPLNADFEQYDVLARWVNTGRTNSLNLELGQSRIKDIFGRNSTDDNGRLSFTRNINDRQSMSVQLNKGVASLFSINQATGRIVINQQNDSIALAQISKGGGAQYNYSDDIFTMNLSYFENKLTGVFEEREELRRNRSLFVSYNLSNLFQSDAENTLSIFSSISENDFDINITNVTQNLVRQTVFTYSYRASRNFRFYLSFTDRRAQQDFSDISPILITSESLSLGFIYQENGRF</sequence>
<reference evidence="1 2" key="1">
    <citation type="submission" date="2023-08" db="EMBL/GenBank/DDBJ databases">
        <title>Pleionea litopenaei sp. nov., isolated from stomach of juvenile Litopenaeus vannamei.</title>
        <authorList>
            <person name="Rho A.M."/>
            <person name="Hwang C.Y."/>
        </authorList>
    </citation>
    <scope>NUCLEOTIDE SEQUENCE [LARGE SCALE GENOMIC DNA]</scope>
    <source>
        <strain evidence="1 2">HL-JVS1</strain>
    </source>
</reference>
<dbReference type="RefSeq" id="WP_309201358.1">
    <property type="nucleotide sequence ID" value="NZ_CP133548.1"/>
</dbReference>
<name>A0AA51RRE6_9GAMM</name>
<organism evidence="1 2">
    <name type="scientific">Pleionea litopenaei</name>
    <dbReference type="NCBI Taxonomy" id="3070815"/>
    <lineage>
        <taxon>Bacteria</taxon>
        <taxon>Pseudomonadati</taxon>
        <taxon>Pseudomonadota</taxon>
        <taxon>Gammaproteobacteria</taxon>
        <taxon>Oceanospirillales</taxon>
        <taxon>Pleioneaceae</taxon>
        <taxon>Pleionea</taxon>
    </lineage>
</organism>
<dbReference type="Proteomes" id="UP001239782">
    <property type="component" value="Chromosome"/>
</dbReference>
<keyword evidence="2" id="KW-1185">Reference proteome</keyword>
<gene>
    <name evidence="1" type="ORF">Q9312_13350</name>
</gene>
<protein>
    <submittedName>
        <fullName evidence="1">Uncharacterized protein</fullName>
    </submittedName>
</protein>
<evidence type="ECO:0000313" key="2">
    <source>
        <dbReference type="Proteomes" id="UP001239782"/>
    </source>
</evidence>
<proteinExistence type="predicted"/>